<keyword evidence="7" id="KW-0998">Cell outer membrane</keyword>
<comment type="subcellular location">
    <subcellularLocation>
        <location evidence="1">Cell outer membrane</location>
        <topology evidence="1">Multi-pass membrane protein</topology>
    </subcellularLocation>
</comment>
<dbReference type="PANTHER" id="PTHR35093:SF8">
    <property type="entry name" value="OUTER MEMBRANE PROTEIN NMB0088-RELATED"/>
    <property type="match status" value="1"/>
</dbReference>
<dbReference type="EMBL" id="SOBT01000008">
    <property type="protein sequence ID" value="TDU31494.1"/>
    <property type="molecule type" value="Genomic_DNA"/>
</dbReference>
<evidence type="ECO:0000313" key="10">
    <source>
        <dbReference type="Proteomes" id="UP000295341"/>
    </source>
</evidence>
<protein>
    <submittedName>
        <fullName evidence="9">Long-chain fatty acid transport protein</fullName>
    </submittedName>
</protein>
<keyword evidence="6" id="KW-0472">Membrane</keyword>
<accession>A0A4R7PBM4</accession>
<evidence type="ECO:0000256" key="5">
    <source>
        <dbReference type="ARBA" id="ARBA00022729"/>
    </source>
</evidence>
<keyword evidence="5 8" id="KW-0732">Signal</keyword>
<dbReference type="InterPro" id="IPR005017">
    <property type="entry name" value="OMPP1/FadL/TodX"/>
</dbReference>
<dbReference type="PANTHER" id="PTHR35093">
    <property type="entry name" value="OUTER MEMBRANE PROTEIN NMB0088-RELATED"/>
    <property type="match status" value="1"/>
</dbReference>
<organism evidence="9 10">
    <name type="scientific">Panacagrimonas perspica</name>
    <dbReference type="NCBI Taxonomy" id="381431"/>
    <lineage>
        <taxon>Bacteria</taxon>
        <taxon>Pseudomonadati</taxon>
        <taxon>Pseudomonadota</taxon>
        <taxon>Gammaproteobacteria</taxon>
        <taxon>Nevskiales</taxon>
        <taxon>Nevskiaceae</taxon>
        <taxon>Panacagrimonas</taxon>
    </lineage>
</organism>
<gene>
    <name evidence="9" type="ORF">DFR24_0864</name>
</gene>
<dbReference type="GO" id="GO:0009279">
    <property type="term" value="C:cell outer membrane"/>
    <property type="evidence" value="ECO:0007669"/>
    <property type="project" value="UniProtKB-SubCell"/>
</dbReference>
<dbReference type="Proteomes" id="UP000295341">
    <property type="component" value="Unassembled WGS sequence"/>
</dbReference>
<dbReference type="SUPFAM" id="SSF56935">
    <property type="entry name" value="Porins"/>
    <property type="match status" value="1"/>
</dbReference>
<evidence type="ECO:0000256" key="6">
    <source>
        <dbReference type="ARBA" id="ARBA00023136"/>
    </source>
</evidence>
<evidence type="ECO:0000256" key="1">
    <source>
        <dbReference type="ARBA" id="ARBA00004571"/>
    </source>
</evidence>
<proteinExistence type="inferred from homology"/>
<evidence type="ECO:0000256" key="8">
    <source>
        <dbReference type="SAM" id="SignalP"/>
    </source>
</evidence>
<comment type="similarity">
    <text evidence="2">Belongs to the OmpP1/FadL family.</text>
</comment>
<evidence type="ECO:0000313" key="9">
    <source>
        <dbReference type="EMBL" id="TDU31494.1"/>
    </source>
</evidence>
<evidence type="ECO:0000256" key="3">
    <source>
        <dbReference type="ARBA" id="ARBA00022452"/>
    </source>
</evidence>
<evidence type="ECO:0000256" key="2">
    <source>
        <dbReference type="ARBA" id="ARBA00008163"/>
    </source>
</evidence>
<keyword evidence="4" id="KW-0812">Transmembrane</keyword>
<dbReference type="Gene3D" id="2.40.160.60">
    <property type="entry name" value="Outer membrane protein transport protein (OMPP1/FadL/TodX)"/>
    <property type="match status" value="1"/>
</dbReference>
<comment type="caution">
    <text evidence="9">The sequence shown here is derived from an EMBL/GenBank/DDBJ whole genome shotgun (WGS) entry which is preliminary data.</text>
</comment>
<name>A0A4R7PBM4_9GAMM</name>
<dbReference type="Pfam" id="PF03349">
    <property type="entry name" value="Toluene_X"/>
    <property type="match status" value="1"/>
</dbReference>
<sequence>MTAAFRLIALVIVATATSSAQASLGIFEHGPGIKSQGAGGVSFAFGEDANPISSNPALTAVLGNRNDVGISIFLPEPQMRYRGNSLGPDERFDSDGQDVYPIPQGGLIRQLTPTVSMGLSLYTAGLGPDYTSSPFVRFGSAPRTTVTLVSTATAWTLAWKPTPSQAVGVSINPGYQMLRATGLDFLSGNTPETRVSVKPDRITDRGFDGSLSMGAAIGWQGSVTSSLSAGLSYRTKTWTQRHRDYRGLLPDGGSLELPAIWGGGLAWTPTPALTLAFDYQRFEFAGERGFGNRIGKLSDGNLLGSKNGPGFGLRDTSAYKFGAIWRAATALTLRAGYIHSTRTTRETETLFDSLSPCNTTEHYTAGATWNFGRWDLSGFAAYFPGETIRGRNSVAPSFGGGEVDTSYRGQSYGISIGWGFGQ</sequence>
<evidence type="ECO:0000256" key="7">
    <source>
        <dbReference type="ARBA" id="ARBA00023237"/>
    </source>
</evidence>
<feature type="chain" id="PRO_5020296697" evidence="8">
    <location>
        <begin position="23"/>
        <end position="422"/>
    </location>
</feature>
<keyword evidence="10" id="KW-1185">Reference proteome</keyword>
<dbReference type="GO" id="GO:0015483">
    <property type="term" value="F:long-chain fatty acid transporting porin activity"/>
    <property type="evidence" value="ECO:0007669"/>
    <property type="project" value="TreeGrafter"/>
</dbReference>
<keyword evidence="3" id="KW-1134">Transmembrane beta strand</keyword>
<reference evidence="9 10" key="1">
    <citation type="submission" date="2019-03" db="EMBL/GenBank/DDBJ databases">
        <title>Genomic Encyclopedia of Type Strains, Phase IV (KMG-IV): sequencing the most valuable type-strain genomes for metagenomic binning, comparative biology and taxonomic classification.</title>
        <authorList>
            <person name="Goeker M."/>
        </authorList>
    </citation>
    <scope>NUCLEOTIDE SEQUENCE [LARGE SCALE GENOMIC DNA]</scope>
    <source>
        <strain evidence="9 10">DSM 26377</strain>
    </source>
</reference>
<feature type="signal peptide" evidence="8">
    <location>
        <begin position="1"/>
        <end position="22"/>
    </location>
</feature>
<evidence type="ECO:0000256" key="4">
    <source>
        <dbReference type="ARBA" id="ARBA00022692"/>
    </source>
</evidence>
<dbReference type="AlphaFoldDB" id="A0A4R7PBM4"/>